<feature type="transmembrane region" description="Helical" evidence="10">
    <location>
        <begin position="194"/>
        <end position="216"/>
    </location>
</feature>
<dbReference type="InterPro" id="IPR037294">
    <property type="entry name" value="ABC_BtuC-like"/>
</dbReference>
<feature type="transmembrane region" description="Helical" evidence="10">
    <location>
        <begin position="137"/>
        <end position="165"/>
    </location>
</feature>
<evidence type="ECO:0000256" key="2">
    <source>
        <dbReference type="ARBA" id="ARBA00022448"/>
    </source>
</evidence>
<dbReference type="Gene3D" id="1.10.3470.10">
    <property type="entry name" value="ABC transporter involved in vitamin B12 uptake, BtuC"/>
    <property type="match status" value="1"/>
</dbReference>
<evidence type="ECO:0000313" key="12">
    <source>
        <dbReference type="Proteomes" id="UP000199337"/>
    </source>
</evidence>
<keyword evidence="8 10" id="KW-0472">Membrane</keyword>
<evidence type="ECO:0000256" key="6">
    <source>
        <dbReference type="ARBA" id="ARBA00022970"/>
    </source>
</evidence>
<feature type="transmembrane region" description="Helical" evidence="10">
    <location>
        <begin position="12"/>
        <end position="36"/>
    </location>
</feature>
<evidence type="ECO:0000256" key="5">
    <source>
        <dbReference type="ARBA" id="ARBA00022692"/>
    </source>
</evidence>
<dbReference type="GO" id="GO:0015192">
    <property type="term" value="F:L-phenylalanine transmembrane transporter activity"/>
    <property type="evidence" value="ECO:0007669"/>
    <property type="project" value="TreeGrafter"/>
</dbReference>
<dbReference type="RefSeq" id="WP_092470563.1">
    <property type="nucleotide sequence ID" value="NZ_FOOX01000005.1"/>
</dbReference>
<dbReference type="PANTHER" id="PTHR11795">
    <property type="entry name" value="BRANCHED-CHAIN AMINO ACID TRANSPORT SYSTEM PERMEASE PROTEIN LIVH"/>
    <property type="match status" value="1"/>
</dbReference>
<feature type="transmembrane region" description="Helical" evidence="10">
    <location>
        <begin position="94"/>
        <end position="117"/>
    </location>
</feature>
<name>A0A1I2S2V1_9FIRM</name>
<keyword evidence="4" id="KW-0997">Cell inner membrane</keyword>
<dbReference type="OrthoDB" id="9807115at2"/>
<evidence type="ECO:0000256" key="8">
    <source>
        <dbReference type="ARBA" id="ARBA00023136"/>
    </source>
</evidence>
<keyword evidence="5 10" id="KW-0812">Transmembrane</keyword>
<proteinExistence type="inferred from homology"/>
<dbReference type="GO" id="GO:0005304">
    <property type="term" value="F:L-valine transmembrane transporter activity"/>
    <property type="evidence" value="ECO:0007669"/>
    <property type="project" value="TreeGrafter"/>
</dbReference>
<dbReference type="GO" id="GO:0015188">
    <property type="term" value="F:L-isoleucine transmembrane transporter activity"/>
    <property type="evidence" value="ECO:0007669"/>
    <property type="project" value="TreeGrafter"/>
</dbReference>
<evidence type="ECO:0000256" key="7">
    <source>
        <dbReference type="ARBA" id="ARBA00022989"/>
    </source>
</evidence>
<keyword evidence="2" id="KW-0813">Transport</keyword>
<accession>A0A1I2S2V1</accession>
<keyword evidence="6" id="KW-0029">Amino-acid transport</keyword>
<dbReference type="InterPro" id="IPR052157">
    <property type="entry name" value="BCAA_transport_permease"/>
</dbReference>
<evidence type="ECO:0000256" key="3">
    <source>
        <dbReference type="ARBA" id="ARBA00022475"/>
    </source>
</evidence>
<evidence type="ECO:0000256" key="10">
    <source>
        <dbReference type="SAM" id="Phobius"/>
    </source>
</evidence>
<dbReference type="PANTHER" id="PTHR11795:SF371">
    <property type="entry name" value="HIGH-AFFINITY BRANCHED-CHAIN AMINO ACID TRANSPORT SYSTEM PERMEASE PROTEIN LIVH"/>
    <property type="match status" value="1"/>
</dbReference>
<dbReference type="Pfam" id="PF02653">
    <property type="entry name" value="BPD_transp_2"/>
    <property type="match status" value="1"/>
</dbReference>
<feature type="transmembrane region" description="Helical" evidence="10">
    <location>
        <begin position="48"/>
        <end position="73"/>
    </location>
</feature>
<dbReference type="GO" id="GO:1903806">
    <property type="term" value="P:L-isoleucine import across plasma membrane"/>
    <property type="evidence" value="ECO:0007669"/>
    <property type="project" value="TreeGrafter"/>
</dbReference>
<dbReference type="Proteomes" id="UP000199337">
    <property type="component" value="Unassembled WGS sequence"/>
</dbReference>
<evidence type="ECO:0000256" key="4">
    <source>
        <dbReference type="ARBA" id="ARBA00022519"/>
    </source>
</evidence>
<evidence type="ECO:0000313" key="11">
    <source>
        <dbReference type="EMBL" id="SFG45147.1"/>
    </source>
</evidence>
<dbReference type="GO" id="GO:0015190">
    <property type="term" value="F:L-leucine transmembrane transporter activity"/>
    <property type="evidence" value="ECO:0007669"/>
    <property type="project" value="TreeGrafter"/>
</dbReference>
<keyword evidence="7 10" id="KW-1133">Transmembrane helix</keyword>
<evidence type="ECO:0000256" key="1">
    <source>
        <dbReference type="ARBA" id="ARBA00004651"/>
    </source>
</evidence>
<evidence type="ECO:0000256" key="9">
    <source>
        <dbReference type="ARBA" id="ARBA00037998"/>
    </source>
</evidence>
<protein>
    <submittedName>
        <fullName evidence="11">Amino acid/amide ABC transporter membrane protein 1, HAAT family</fullName>
    </submittedName>
</protein>
<dbReference type="InterPro" id="IPR001851">
    <property type="entry name" value="ABC_transp_permease"/>
</dbReference>
<dbReference type="EMBL" id="FOOX01000005">
    <property type="protein sequence ID" value="SFG45147.1"/>
    <property type="molecule type" value="Genomic_DNA"/>
</dbReference>
<comment type="subcellular location">
    <subcellularLocation>
        <location evidence="1">Cell membrane</location>
        <topology evidence="1">Multi-pass membrane protein</topology>
    </subcellularLocation>
</comment>
<organism evidence="11 12">
    <name type="scientific">Desulfotruncus arcticus DSM 17038</name>
    <dbReference type="NCBI Taxonomy" id="1121424"/>
    <lineage>
        <taxon>Bacteria</taxon>
        <taxon>Bacillati</taxon>
        <taxon>Bacillota</taxon>
        <taxon>Clostridia</taxon>
        <taxon>Eubacteriales</taxon>
        <taxon>Desulfallaceae</taxon>
        <taxon>Desulfotruncus</taxon>
    </lineage>
</organism>
<dbReference type="GO" id="GO:0042941">
    <property type="term" value="P:D-alanine transmembrane transport"/>
    <property type="evidence" value="ECO:0007669"/>
    <property type="project" value="TreeGrafter"/>
</dbReference>
<dbReference type="GO" id="GO:0015808">
    <property type="term" value="P:L-alanine transport"/>
    <property type="evidence" value="ECO:0007669"/>
    <property type="project" value="TreeGrafter"/>
</dbReference>
<keyword evidence="12" id="KW-1185">Reference proteome</keyword>
<reference evidence="12" key="1">
    <citation type="submission" date="2016-10" db="EMBL/GenBank/DDBJ databases">
        <authorList>
            <person name="Varghese N."/>
            <person name="Submissions S."/>
        </authorList>
    </citation>
    <scope>NUCLEOTIDE SEQUENCE [LARGE SCALE GENOMIC DNA]</scope>
    <source>
        <strain evidence="12">DSM 17038</strain>
    </source>
</reference>
<comment type="similarity">
    <text evidence="9">Belongs to the binding-protein-dependent transport system permease family. LivHM subfamily.</text>
</comment>
<feature type="transmembrane region" description="Helical" evidence="10">
    <location>
        <begin position="272"/>
        <end position="292"/>
    </location>
</feature>
<gene>
    <name evidence="11" type="ORF">SAMN05660649_01664</name>
</gene>
<dbReference type="STRING" id="341036.SAMN05660649_01664"/>
<dbReference type="GO" id="GO:0005886">
    <property type="term" value="C:plasma membrane"/>
    <property type="evidence" value="ECO:0007669"/>
    <property type="project" value="UniProtKB-SubCell"/>
</dbReference>
<keyword evidence="3" id="KW-1003">Cell membrane</keyword>
<dbReference type="AlphaFoldDB" id="A0A1I2S2V1"/>
<dbReference type="CDD" id="cd06582">
    <property type="entry name" value="TM_PBP1_LivH_like"/>
    <property type="match status" value="1"/>
</dbReference>
<sequence>MLSNFFVQLMNGIALGSTYALIALGYTMVYGIILLINFAHGEIFMSGAFVGLILVTVFHVHIVIAFLGAMLFCMIMGVIIEKIAYKPLRRSTRLAALISAIGVSIFLSNLANLIFGASPTSYPPTEEILFPLKSFELFAGAQVTNLQILIIATSAVLMIILQYFIKNTRIGKAMRATSQDYDTAALMGINVNRIISYTFAIGSSLAAAGGVLVGIYFGVVKYNMGMLIGLKAFTAAVLGGIGSIPGAMFGGIALGVGEMFAVAIGLSSYRDAIAFGILILVLLVKPTGLFGTEIQKKV</sequence>